<dbReference type="InterPro" id="IPR000014">
    <property type="entry name" value="PAS"/>
</dbReference>
<dbReference type="PANTHER" id="PTHR33121:SF71">
    <property type="entry name" value="OXYGEN SENSOR PROTEIN DOSP"/>
    <property type="match status" value="1"/>
</dbReference>
<dbReference type="InterPro" id="IPR000160">
    <property type="entry name" value="GGDEF_dom"/>
</dbReference>
<dbReference type="SMART" id="SM00052">
    <property type="entry name" value="EAL"/>
    <property type="match status" value="1"/>
</dbReference>
<dbReference type="EMBL" id="FPHI01000044">
    <property type="protein sequence ID" value="SFV69373.1"/>
    <property type="molecule type" value="Genomic_DNA"/>
</dbReference>
<dbReference type="PROSITE" id="PS50883">
    <property type="entry name" value="EAL"/>
    <property type="match status" value="1"/>
</dbReference>
<evidence type="ECO:0000259" key="3">
    <source>
        <dbReference type="PROSITE" id="PS50887"/>
    </source>
</evidence>
<gene>
    <name evidence="4" type="ORF">MNB_SV-3-535</name>
</gene>
<organism evidence="4">
    <name type="scientific">hydrothermal vent metagenome</name>
    <dbReference type="NCBI Taxonomy" id="652676"/>
    <lineage>
        <taxon>unclassified sequences</taxon>
        <taxon>metagenomes</taxon>
        <taxon>ecological metagenomes</taxon>
    </lineage>
</organism>
<feature type="transmembrane region" description="Helical" evidence="1">
    <location>
        <begin position="20"/>
        <end position="38"/>
    </location>
</feature>
<dbReference type="Pfam" id="PF13188">
    <property type="entry name" value="PAS_8"/>
    <property type="match status" value="1"/>
</dbReference>
<keyword evidence="1" id="KW-0472">Membrane</keyword>
<dbReference type="CDD" id="cd01948">
    <property type="entry name" value="EAL"/>
    <property type="match status" value="1"/>
</dbReference>
<reference evidence="4" key="1">
    <citation type="submission" date="2016-10" db="EMBL/GenBank/DDBJ databases">
        <authorList>
            <person name="de Groot N.N."/>
        </authorList>
    </citation>
    <scope>NUCLEOTIDE SEQUENCE</scope>
</reference>
<dbReference type="PROSITE" id="PS50887">
    <property type="entry name" value="GGDEF"/>
    <property type="match status" value="1"/>
</dbReference>
<evidence type="ECO:0000256" key="1">
    <source>
        <dbReference type="SAM" id="Phobius"/>
    </source>
</evidence>
<keyword evidence="1" id="KW-1133">Transmembrane helix</keyword>
<dbReference type="InterPro" id="IPR029787">
    <property type="entry name" value="Nucleotide_cyclase"/>
</dbReference>
<evidence type="ECO:0000313" key="4">
    <source>
        <dbReference type="EMBL" id="SFV69373.1"/>
    </source>
</evidence>
<dbReference type="InterPro" id="IPR035919">
    <property type="entry name" value="EAL_sf"/>
</dbReference>
<protein>
    <submittedName>
        <fullName evidence="4">Diguanylate cyclase/phosphodiesterase (GGDEF &amp; EAL domains) with PAS/PAC sensor(S)</fullName>
    </submittedName>
</protein>
<name>A0A1W1CUH4_9ZZZZ</name>
<proteinExistence type="predicted"/>
<dbReference type="Pfam" id="PF00563">
    <property type="entry name" value="EAL"/>
    <property type="match status" value="1"/>
</dbReference>
<dbReference type="InterPro" id="IPR001633">
    <property type="entry name" value="EAL_dom"/>
</dbReference>
<dbReference type="CDD" id="cd01949">
    <property type="entry name" value="GGDEF"/>
    <property type="match status" value="1"/>
</dbReference>
<dbReference type="GO" id="GO:0071111">
    <property type="term" value="F:cyclic-guanylate-specific phosphodiesterase activity"/>
    <property type="evidence" value="ECO:0007669"/>
    <property type="project" value="InterPro"/>
</dbReference>
<dbReference type="AlphaFoldDB" id="A0A1W1CUH4"/>
<dbReference type="InterPro" id="IPR050706">
    <property type="entry name" value="Cyclic-di-GMP_PDE-like"/>
</dbReference>
<accession>A0A1W1CUH4</accession>
<feature type="domain" description="EAL" evidence="2">
    <location>
        <begin position="353"/>
        <end position="604"/>
    </location>
</feature>
<sequence length="604" mass="69514">MKNTLETLSHSLTNMGSESYLFLLLGIFFVLAYILYAVRKKKKQAYTADAYIKVFQKAFDFCDDAMLILSETQKVIYLNKTACRLLDIKDDFVNQVLYPMPKIKRKREWETLTTCISNRELSKEGTKIDTYPKSLLRIEGKKEIEINLFIDTVNISNEKSDSYTIISMHDLSRENMQVSKAYQHSLTTLPNQLKMLQDLPALFSKVHLNNNKIALILLNFDNFTRLRSIIGYEQTNQIIVKFSKYLENIVSKLEISVYHTLGNHFLLMVSNISSLEEIENLVKEIQDQLAQFYKMDGANLHLSVSAGVSVYPDSGSTRDLLDNAYKALIKAEQRGSGKTEIYLLSNKKNKYDEVALHNDMKGALERGEFEVYYQPIVKADTHEIVSAEALVRWIHPTYGFVPPDIFIGLMEKTGFIVKLGQFVLDEVLKQQKRWELFNFKQIDVSINVSMVEIETGKYVEYVKQQLAHHHVSSERIKFEITEGMAMMDEEKTKKYFLALKKMGSAILLDDFGSGYTSFNYLKKFPADILKLDKTLVTHILENTENQRITKAMIDLGHSLGMKIVVEGVETKAMVTMLNNFGCDFIQGYYFSKPLPAFEFQELLR</sequence>
<dbReference type="NCBIfam" id="TIGR00254">
    <property type="entry name" value="GGDEF"/>
    <property type="match status" value="1"/>
</dbReference>
<dbReference type="SMART" id="SM00267">
    <property type="entry name" value="GGDEF"/>
    <property type="match status" value="1"/>
</dbReference>
<dbReference type="SUPFAM" id="SSF55073">
    <property type="entry name" value="Nucleotide cyclase"/>
    <property type="match status" value="1"/>
</dbReference>
<dbReference type="Pfam" id="PF00990">
    <property type="entry name" value="GGDEF"/>
    <property type="match status" value="1"/>
</dbReference>
<evidence type="ECO:0000259" key="2">
    <source>
        <dbReference type="PROSITE" id="PS50883"/>
    </source>
</evidence>
<feature type="domain" description="GGDEF" evidence="3">
    <location>
        <begin position="211"/>
        <end position="346"/>
    </location>
</feature>
<dbReference type="PANTHER" id="PTHR33121">
    <property type="entry name" value="CYCLIC DI-GMP PHOSPHODIESTERASE PDEF"/>
    <property type="match status" value="1"/>
</dbReference>
<dbReference type="InterPro" id="IPR043128">
    <property type="entry name" value="Rev_trsase/Diguanyl_cyclase"/>
</dbReference>
<dbReference type="Gene3D" id="3.20.20.450">
    <property type="entry name" value="EAL domain"/>
    <property type="match status" value="1"/>
</dbReference>
<dbReference type="SUPFAM" id="SSF141868">
    <property type="entry name" value="EAL domain-like"/>
    <property type="match status" value="1"/>
</dbReference>
<dbReference type="Gene3D" id="3.30.70.270">
    <property type="match status" value="1"/>
</dbReference>
<keyword evidence="1" id="KW-0812">Transmembrane</keyword>